<keyword evidence="1" id="KW-0547">Nucleotide-binding</keyword>
<dbReference type="GO" id="GO:0140662">
    <property type="term" value="F:ATP-dependent protein folding chaperone"/>
    <property type="evidence" value="ECO:0007669"/>
    <property type="project" value="InterPro"/>
</dbReference>
<comment type="caution">
    <text evidence="5">The sequence shown here is derived from an EMBL/GenBank/DDBJ whole genome shotgun (WGS) entry which is preliminary data.</text>
</comment>
<dbReference type="InterPro" id="IPR013126">
    <property type="entry name" value="Hsp_70_fam"/>
</dbReference>
<proteinExistence type="predicted"/>
<reference evidence="5 6" key="1">
    <citation type="submission" date="2018-06" db="EMBL/GenBank/DDBJ databases">
        <title>Comparative genomics reveals the genomic features of Rhizophagus irregularis, R. cerebriforme, R. diaphanum and Gigaspora rosea, and their symbiotic lifestyle signature.</title>
        <authorList>
            <person name="Morin E."/>
            <person name="San Clemente H."/>
            <person name="Chen E.C.H."/>
            <person name="De La Providencia I."/>
            <person name="Hainaut M."/>
            <person name="Kuo A."/>
            <person name="Kohler A."/>
            <person name="Murat C."/>
            <person name="Tang N."/>
            <person name="Roy S."/>
            <person name="Loubradou J."/>
            <person name="Henrissat B."/>
            <person name="Grigoriev I.V."/>
            <person name="Corradi N."/>
            <person name="Roux C."/>
            <person name="Martin F.M."/>
        </authorList>
    </citation>
    <scope>NUCLEOTIDE SEQUENCE [LARGE SCALE GENOMIC DNA]</scope>
    <source>
        <strain evidence="5 6">DAOM 227022</strain>
    </source>
</reference>
<feature type="signal peptide" evidence="4">
    <location>
        <begin position="1"/>
        <end position="22"/>
    </location>
</feature>
<evidence type="ECO:0000256" key="4">
    <source>
        <dbReference type="SAM" id="SignalP"/>
    </source>
</evidence>
<name>A0A397S9N0_9GLOM</name>
<keyword evidence="3" id="KW-0472">Membrane</keyword>
<dbReference type="GO" id="GO:0005524">
    <property type="term" value="F:ATP binding"/>
    <property type="evidence" value="ECO:0007669"/>
    <property type="project" value="UniProtKB-KW"/>
</dbReference>
<gene>
    <name evidence="5" type="ORF">C1645_787200</name>
</gene>
<evidence type="ECO:0000256" key="1">
    <source>
        <dbReference type="ARBA" id="ARBA00022741"/>
    </source>
</evidence>
<evidence type="ECO:0000313" key="6">
    <source>
        <dbReference type="Proteomes" id="UP000265703"/>
    </source>
</evidence>
<feature type="transmembrane region" description="Helical" evidence="3">
    <location>
        <begin position="146"/>
        <end position="166"/>
    </location>
</feature>
<organism evidence="5 6">
    <name type="scientific">Glomus cerebriforme</name>
    <dbReference type="NCBI Taxonomy" id="658196"/>
    <lineage>
        <taxon>Eukaryota</taxon>
        <taxon>Fungi</taxon>
        <taxon>Fungi incertae sedis</taxon>
        <taxon>Mucoromycota</taxon>
        <taxon>Glomeromycotina</taxon>
        <taxon>Glomeromycetes</taxon>
        <taxon>Glomerales</taxon>
        <taxon>Glomeraceae</taxon>
        <taxon>Glomus</taxon>
    </lineage>
</organism>
<evidence type="ECO:0000256" key="2">
    <source>
        <dbReference type="ARBA" id="ARBA00022840"/>
    </source>
</evidence>
<keyword evidence="3" id="KW-0812">Transmembrane</keyword>
<dbReference type="Proteomes" id="UP000265703">
    <property type="component" value="Unassembled WGS sequence"/>
</dbReference>
<dbReference type="EMBL" id="QKYT01000607">
    <property type="protein sequence ID" value="RIA83020.1"/>
    <property type="molecule type" value="Genomic_DNA"/>
</dbReference>
<keyword evidence="3" id="KW-1133">Transmembrane helix</keyword>
<dbReference type="AlphaFoldDB" id="A0A397S9N0"/>
<protein>
    <submittedName>
        <fullName evidence="5">Uncharacterized protein</fullName>
    </submittedName>
</protein>
<dbReference type="Gene3D" id="3.30.420.40">
    <property type="match status" value="1"/>
</dbReference>
<keyword evidence="2" id="KW-0067">ATP-binding</keyword>
<feature type="chain" id="PRO_5017391587" evidence="4">
    <location>
        <begin position="23"/>
        <end position="168"/>
    </location>
</feature>
<evidence type="ECO:0000256" key="3">
    <source>
        <dbReference type="SAM" id="Phobius"/>
    </source>
</evidence>
<keyword evidence="6" id="KW-1185">Reference proteome</keyword>
<dbReference type="Pfam" id="PF00012">
    <property type="entry name" value="HSP70"/>
    <property type="match status" value="1"/>
</dbReference>
<accession>A0A397S9N0</accession>
<evidence type="ECO:0000313" key="5">
    <source>
        <dbReference type="EMBL" id="RIA83020.1"/>
    </source>
</evidence>
<dbReference type="STRING" id="658196.A0A397S9N0"/>
<dbReference type="OrthoDB" id="10262720at2759"/>
<sequence>MKPIFFLLITLIALFALSLIDAAQEVIKDVVITVPSYYNQFGKPAIQDTGLHVLSLINGVTADAFKIGLNYAISHHTVEKEFNYFDKIARKNITESIIQEKNIKLNSQEKEVEESRPIANPGCEDGCYQTYLTACTLCSAGFINPAVYATCMALAATVYAACLVACRA</sequence>
<keyword evidence="4" id="KW-0732">Signal</keyword>